<name>A0AAV5SL23_9BILA</name>
<organism evidence="2 3">
    <name type="scientific">Pristionchus entomophagus</name>
    <dbReference type="NCBI Taxonomy" id="358040"/>
    <lineage>
        <taxon>Eukaryota</taxon>
        <taxon>Metazoa</taxon>
        <taxon>Ecdysozoa</taxon>
        <taxon>Nematoda</taxon>
        <taxon>Chromadorea</taxon>
        <taxon>Rhabditida</taxon>
        <taxon>Rhabditina</taxon>
        <taxon>Diplogasteromorpha</taxon>
        <taxon>Diplogasteroidea</taxon>
        <taxon>Neodiplogasteridae</taxon>
        <taxon>Pristionchus</taxon>
    </lineage>
</organism>
<evidence type="ECO:0000256" key="1">
    <source>
        <dbReference type="SAM" id="Phobius"/>
    </source>
</evidence>
<accession>A0AAV5SL23</accession>
<proteinExistence type="predicted"/>
<feature type="non-terminal residue" evidence="2">
    <location>
        <position position="1"/>
    </location>
</feature>
<protein>
    <submittedName>
        <fullName evidence="2">Uncharacterized protein</fullName>
    </submittedName>
</protein>
<feature type="transmembrane region" description="Helical" evidence="1">
    <location>
        <begin position="80"/>
        <end position="101"/>
    </location>
</feature>
<sequence length="106" mass="11688">AGNDGYHHVSVSRLGKAWHSVTFSSFVLIISISLLRCSAIKASFSALALSSQSNLNLSNVLIKSTLHSHIVLSKHTSLHLFLFLSQSFFVFSLLPLESFYFSTSLE</sequence>
<comment type="caution">
    <text evidence="2">The sequence shown here is derived from an EMBL/GenBank/DDBJ whole genome shotgun (WGS) entry which is preliminary data.</text>
</comment>
<keyword evidence="1" id="KW-0812">Transmembrane</keyword>
<evidence type="ECO:0000313" key="3">
    <source>
        <dbReference type="Proteomes" id="UP001432027"/>
    </source>
</evidence>
<keyword evidence="3" id="KW-1185">Reference proteome</keyword>
<evidence type="ECO:0000313" key="2">
    <source>
        <dbReference type="EMBL" id="GMS83230.1"/>
    </source>
</evidence>
<keyword evidence="1" id="KW-1133">Transmembrane helix</keyword>
<gene>
    <name evidence="2" type="ORF">PENTCL1PPCAC_5405</name>
</gene>
<dbReference type="AlphaFoldDB" id="A0AAV5SL23"/>
<keyword evidence="1" id="KW-0472">Membrane</keyword>
<dbReference type="EMBL" id="BTSX01000002">
    <property type="protein sequence ID" value="GMS83230.1"/>
    <property type="molecule type" value="Genomic_DNA"/>
</dbReference>
<dbReference type="Proteomes" id="UP001432027">
    <property type="component" value="Unassembled WGS sequence"/>
</dbReference>
<reference evidence="2" key="1">
    <citation type="submission" date="2023-10" db="EMBL/GenBank/DDBJ databases">
        <title>Genome assembly of Pristionchus species.</title>
        <authorList>
            <person name="Yoshida K."/>
            <person name="Sommer R.J."/>
        </authorList>
    </citation>
    <scope>NUCLEOTIDE SEQUENCE</scope>
    <source>
        <strain evidence="2">RS0144</strain>
    </source>
</reference>
<feature type="transmembrane region" description="Helical" evidence="1">
    <location>
        <begin position="17"/>
        <end position="35"/>
    </location>
</feature>